<dbReference type="Proteomes" id="UP000319210">
    <property type="component" value="Unassembled WGS sequence"/>
</dbReference>
<dbReference type="OrthoDB" id="5289372at2"/>
<accession>A0A4Y3QRP4</accession>
<comment type="caution">
    <text evidence="3">The sequence shown here is derived from an EMBL/GenBank/DDBJ whole genome shotgun (WGS) entry which is preliminary data.</text>
</comment>
<gene>
    <name evidence="3" type="ORF">SCA03_06170</name>
</gene>
<proteinExistence type="predicted"/>
<keyword evidence="1" id="KW-1133">Transmembrane helix</keyword>
<dbReference type="PANTHER" id="PTHR14969:SF13">
    <property type="entry name" value="AT30094P"/>
    <property type="match status" value="1"/>
</dbReference>
<protein>
    <submittedName>
        <fullName evidence="3">Phosphatase PAP2 family protein</fullName>
    </submittedName>
</protein>
<feature type="transmembrane region" description="Helical" evidence="1">
    <location>
        <begin position="195"/>
        <end position="216"/>
    </location>
</feature>
<dbReference type="Pfam" id="PF01569">
    <property type="entry name" value="PAP2"/>
    <property type="match status" value="1"/>
</dbReference>
<feature type="transmembrane region" description="Helical" evidence="1">
    <location>
        <begin position="131"/>
        <end position="153"/>
    </location>
</feature>
<evidence type="ECO:0000313" key="3">
    <source>
        <dbReference type="EMBL" id="GEB48066.1"/>
    </source>
</evidence>
<dbReference type="PANTHER" id="PTHR14969">
    <property type="entry name" value="SPHINGOSINE-1-PHOSPHATE PHOSPHOHYDROLASE"/>
    <property type="match status" value="1"/>
</dbReference>
<reference evidence="3 4" key="1">
    <citation type="submission" date="2019-06" db="EMBL/GenBank/DDBJ databases">
        <title>Whole genome shotgun sequence of Streptomyces cacaoi subsp. cacaoi NBRC 12748.</title>
        <authorList>
            <person name="Hosoyama A."/>
            <person name="Uohara A."/>
            <person name="Ohji S."/>
            <person name="Ichikawa N."/>
        </authorList>
    </citation>
    <scope>NUCLEOTIDE SEQUENCE [LARGE SCALE GENOMIC DNA]</scope>
    <source>
        <strain evidence="3 4">NBRC 12748</strain>
    </source>
</reference>
<keyword evidence="1" id="KW-0812">Transmembrane</keyword>
<dbReference type="SMART" id="SM00014">
    <property type="entry name" value="acidPPc"/>
    <property type="match status" value="1"/>
</dbReference>
<organism evidence="3 4">
    <name type="scientific">Streptomyces cacaoi</name>
    <dbReference type="NCBI Taxonomy" id="1898"/>
    <lineage>
        <taxon>Bacteria</taxon>
        <taxon>Bacillati</taxon>
        <taxon>Actinomycetota</taxon>
        <taxon>Actinomycetes</taxon>
        <taxon>Kitasatosporales</taxon>
        <taxon>Streptomycetaceae</taxon>
        <taxon>Streptomyces</taxon>
    </lineage>
</organism>
<dbReference type="InterPro" id="IPR000326">
    <property type="entry name" value="PAP2/HPO"/>
</dbReference>
<name>A0A4Y3QRP4_STRCI</name>
<evidence type="ECO:0000259" key="2">
    <source>
        <dbReference type="SMART" id="SM00014"/>
    </source>
</evidence>
<evidence type="ECO:0000256" key="1">
    <source>
        <dbReference type="SAM" id="Phobius"/>
    </source>
</evidence>
<keyword evidence="1" id="KW-0472">Membrane</keyword>
<dbReference type="SUPFAM" id="SSF48317">
    <property type="entry name" value="Acid phosphatase/Vanadium-dependent haloperoxidase"/>
    <property type="match status" value="1"/>
</dbReference>
<feature type="transmembrane region" description="Helical" evidence="1">
    <location>
        <begin position="72"/>
        <end position="88"/>
    </location>
</feature>
<dbReference type="InterPro" id="IPR036938">
    <property type="entry name" value="PAP2/HPO_sf"/>
</dbReference>
<dbReference type="EMBL" id="BJMM01000002">
    <property type="protein sequence ID" value="GEB48066.1"/>
    <property type="molecule type" value="Genomic_DNA"/>
</dbReference>
<feature type="domain" description="Phosphatidic acid phosphatase type 2/haloperoxidase" evidence="2">
    <location>
        <begin position="93"/>
        <end position="210"/>
    </location>
</feature>
<sequence length="237" mass="25209">MAGPTPLPPRLFRAACALGACAVVLMVLVEAGWGPLLDADRAVSRWLHRPALDHPGWTRAQRILTDWVWDPWTFRALLACAVVGLWWYGQRAAAGWTALTAAVGTAVQQGLKGALGRERPRWREPVDSAEYAAMPSGHVMTAAVACVLLLWLLRTLGSPAVVAALWRPGLVVAGLSVPGVAFTRVWLGVHWLTDTVVGALLGAALGLASAGLWGAWRGRAGGSPAARLPDGARDERR</sequence>
<evidence type="ECO:0000313" key="4">
    <source>
        <dbReference type="Proteomes" id="UP000319210"/>
    </source>
</evidence>
<dbReference type="AlphaFoldDB" id="A0A4Y3QRP4"/>
<dbReference type="Gene3D" id="1.20.144.10">
    <property type="entry name" value="Phosphatidic acid phosphatase type 2/haloperoxidase"/>
    <property type="match status" value="1"/>
</dbReference>
<keyword evidence="4" id="KW-1185">Reference proteome</keyword>
<dbReference type="RefSeq" id="WP_086814596.1">
    <property type="nucleotide sequence ID" value="NZ_BJMM01000002.1"/>
</dbReference>
<feature type="transmembrane region" description="Helical" evidence="1">
    <location>
        <begin position="165"/>
        <end position="189"/>
    </location>
</feature>